<sequence>MFIHPIVRLIIQEIRGAGYIQEHERNPDPDQVSVAATGFTRISEAGARFITGCARDRYTEEDYATLRNTIWALMVEWTSKMAAAEHELDNVPEHASLAIGVITLLYVQRYMARTENQTVTAFNVFSAFISAFEIYVTNGRQDVDDSTWRDIALNSVWTSLDHDPLIGRRDMQAFTQPQITPRLAYHFTRHLIHDEHEALRRPDYETIYA</sequence>
<keyword evidence="2" id="KW-1185">Reference proteome</keyword>
<evidence type="ECO:0000313" key="1">
    <source>
        <dbReference type="EMBL" id="RDB24380.1"/>
    </source>
</evidence>
<organism evidence="1 2">
    <name type="scientific">Hypsizygus marmoreus</name>
    <name type="common">White beech mushroom</name>
    <name type="synonym">Agaricus marmoreus</name>
    <dbReference type="NCBI Taxonomy" id="39966"/>
    <lineage>
        <taxon>Eukaryota</taxon>
        <taxon>Fungi</taxon>
        <taxon>Dikarya</taxon>
        <taxon>Basidiomycota</taxon>
        <taxon>Agaricomycotina</taxon>
        <taxon>Agaricomycetes</taxon>
        <taxon>Agaricomycetidae</taxon>
        <taxon>Agaricales</taxon>
        <taxon>Tricholomatineae</taxon>
        <taxon>Lyophyllaceae</taxon>
        <taxon>Hypsizygus</taxon>
    </lineage>
</organism>
<gene>
    <name evidence="1" type="ORF">Hypma_008502</name>
</gene>
<dbReference type="EMBL" id="LUEZ02000044">
    <property type="protein sequence ID" value="RDB24380.1"/>
    <property type="molecule type" value="Genomic_DNA"/>
</dbReference>
<evidence type="ECO:0000313" key="2">
    <source>
        <dbReference type="Proteomes" id="UP000076154"/>
    </source>
</evidence>
<dbReference type="InParanoid" id="A0A369JT24"/>
<protein>
    <submittedName>
        <fullName evidence="1">Uncharacterized protein</fullName>
    </submittedName>
</protein>
<reference evidence="1" key="1">
    <citation type="submission" date="2018-04" db="EMBL/GenBank/DDBJ databases">
        <title>Whole genome sequencing of Hypsizygus marmoreus.</title>
        <authorList>
            <person name="Choi I.-G."/>
            <person name="Min B."/>
            <person name="Kim J.-G."/>
            <person name="Kim S."/>
            <person name="Oh Y.-L."/>
            <person name="Kong W.-S."/>
            <person name="Park H."/>
            <person name="Jeong J."/>
            <person name="Song E.-S."/>
        </authorList>
    </citation>
    <scope>NUCLEOTIDE SEQUENCE [LARGE SCALE GENOMIC DNA]</scope>
    <source>
        <strain evidence="1">51987-8</strain>
    </source>
</reference>
<accession>A0A369JT24</accession>
<dbReference type="Proteomes" id="UP000076154">
    <property type="component" value="Unassembled WGS sequence"/>
</dbReference>
<dbReference type="AlphaFoldDB" id="A0A369JT24"/>
<comment type="caution">
    <text evidence="1">The sequence shown here is derived from an EMBL/GenBank/DDBJ whole genome shotgun (WGS) entry which is preliminary data.</text>
</comment>
<name>A0A369JT24_HYPMA</name>
<proteinExistence type="predicted"/>